<keyword evidence="7" id="KW-1185">Reference proteome</keyword>
<gene>
    <name evidence="6" type="ORF">FUA24_20430</name>
</gene>
<dbReference type="InterPro" id="IPR009057">
    <property type="entry name" value="Homeodomain-like_sf"/>
</dbReference>
<protein>
    <submittedName>
        <fullName evidence="6">TetR/AcrR family transcriptional regulator</fullName>
    </submittedName>
</protein>
<keyword evidence="3" id="KW-0804">Transcription</keyword>
<comment type="caution">
    <text evidence="6">The sequence shown here is derived from an EMBL/GenBank/DDBJ whole genome shotgun (WGS) entry which is preliminary data.</text>
</comment>
<evidence type="ECO:0000259" key="5">
    <source>
        <dbReference type="PROSITE" id="PS50977"/>
    </source>
</evidence>
<evidence type="ECO:0000256" key="4">
    <source>
        <dbReference type="PROSITE-ProRule" id="PRU00335"/>
    </source>
</evidence>
<feature type="DNA-binding region" description="H-T-H motif" evidence="4">
    <location>
        <begin position="29"/>
        <end position="48"/>
    </location>
</feature>
<evidence type="ECO:0000313" key="6">
    <source>
        <dbReference type="EMBL" id="TYA71918.1"/>
    </source>
</evidence>
<keyword evidence="2 4" id="KW-0238">DNA-binding</keyword>
<dbReference type="SUPFAM" id="SSF48498">
    <property type="entry name" value="Tetracyclin repressor-like, C-terminal domain"/>
    <property type="match status" value="1"/>
</dbReference>
<dbReference type="SUPFAM" id="SSF46689">
    <property type="entry name" value="Homeodomain-like"/>
    <property type="match status" value="1"/>
</dbReference>
<dbReference type="InterPro" id="IPR001647">
    <property type="entry name" value="HTH_TetR"/>
</dbReference>
<dbReference type="PANTHER" id="PTHR47506">
    <property type="entry name" value="TRANSCRIPTIONAL REGULATORY PROTEIN"/>
    <property type="match status" value="1"/>
</dbReference>
<dbReference type="Pfam" id="PF00440">
    <property type="entry name" value="TetR_N"/>
    <property type="match status" value="1"/>
</dbReference>
<accession>A0A5D0HKV2</accession>
<name>A0A5D0HKV2_9FLAO</name>
<evidence type="ECO:0000256" key="3">
    <source>
        <dbReference type="ARBA" id="ARBA00023163"/>
    </source>
</evidence>
<dbReference type="PANTHER" id="PTHR47506:SF1">
    <property type="entry name" value="HTH-TYPE TRANSCRIPTIONAL REGULATOR YJDC"/>
    <property type="match status" value="1"/>
</dbReference>
<dbReference type="PROSITE" id="PS50977">
    <property type="entry name" value="HTH_TETR_2"/>
    <property type="match status" value="1"/>
</dbReference>
<dbReference type="RefSeq" id="WP_148544904.1">
    <property type="nucleotide sequence ID" value="NZ_VSDQ01000718.1"/>
</dbReference>
<dbReference type="Gene3D" id="1.10.10.60">
    <property type="entry name" value="Homeodomain-like"/>
    <property type="match status" value="1"/>
</dbReference>
<dbReference type="AlphaFoldDB" id="A0A5D0HKV2"/>
<dbReference type="Proteomes" id="UP000323930">
    <property type="component" value="Unassembled WGS sequence"/>
</dbReference>
<organism evidence="6 7">
    <name type="scientific">Seonamhaeicola marinus</name>
    <dbReference type="NCBI Taxonomy" id="1912246"/>
    <lineage>
        <taxon>Bacteria</taxon>
        <taxon>Pseudomonadati</taxon>
        <taxon>Bacteroidota</taxon>
        <taxon>Flavobacteriia</taxon>
        <taxon>Flavobacteriales</taxon>
        <taxon>Flavobacteriaceae</taxon>
    </lineage>
</organism>
<evidence type="ECO:0000256" key="1">
    <source>
        <dbReference type="ARBA" id="ARBA00023015"/>
    </source>
</evidence>
<dbReference type="PRINTS" id="PR00455">
    <property type="entry name" value="HTHTETR"/>
</dbReference>
<dbReference type="EMBL" id="VSDQ01000718">
    <property type="protein sequence ID" value="TYA71918.1"/>
    <property type="molecule type" value="Genomic_DNA"/>
</dbReference>
<evidence type="ECO:0000256" key="2">
    <source>
        <dbReference type="ARBA" id="ARBA00023125"/>
    </source>
</evidence>
<evidence type="ECO:0000313" key="7">
    <source>
        <dbReference type="Proteomes" id="UP000323930"/>
    </source>
</evidence>
<dbReference type="GO" id="GO:0003677">
    <property type="term" value="F:DNA binding"/>
    <property type="evidence" value="ECO:0007669"/>
    <property type="project" value="UniProtKB-UniRule"/>
</dbReference>
<reference evidence="6 7" key="1">
    <citation type="submission" date="2019-08" db="EMBL/GenBank/DDBJ databases">
        <title>Seonamhaeicola sediminis sp. nov., isolated from marine sediment.</title>
        <authorList>
            <person name="Cao W.R."/>
        </authorList>
    </citation>
    <scope>NUCLEOTIDE SEQUENCE [LARGE SCALE GENOMIC DNA]</scope>
    <source>
        <strain evidence="6 7">B011</strain>
    </source>
</reference>
<feature type="domain" description="HTH tetR-type" evidence="5">
    <location>
        <begin position="6"/>
        <end position="66"/>
    </location>
</feature>
<dbReference type="InterPro" id="IPR036271">
    <property type="entry name" value="Tet_transcr_reg_TetR-rel_C_sf"/>
</dbReference>
<dbReference type="OrthoDB" id="9795242at2"/>
<dbReference type="Gene3D" id="1.10.357.10">
    <property type="entry name" value="Tetracycline Repressor, domain 2"/>
    <property type="match status" value="1"/>
</dbReference>
<sequence length="193" mass="21940">MPKVETFDKELVISQVTNVFHDKGFNATSMQDIVDATGLNRSSIYNSFGSKHALFLQCLQAYQNKYNSLFSVELLKAANPLEAINFIFDLYLKEILKSNKDKGCMIVNCTSEMAYHDNAITTFLENNKNKMVGMLEDLVNKGQEDGYINTEKTFEDYALYLFSAIQGFRMTGILVSDRDKLKNIIHTTLQTLT</sequence>
<keyword evidence="1" id="KW-0805">Transcription regulation</keyword>
<proteinExistence type="predicted"/>